<keyword evidence="2 5" id="KW-0645">Protease</keyword>
<evidence type="ECO:0000313" key="8">
    <source>
        <dbReference type="EMBL" id="KAK8845893.1"/>
    </source>
</evidence>
<name>A0ABR2HFL9_9EUKA</name>
<evidence type="ECO:0000259" key="7">
    <source>
        <dbReference type="Pfam" id="PF00082"/>
    </source>
</evidence>
<reference evidence="8 9" key="1">
    <citation type="submission" date="2024-04" db="EMBL/GenBank/DDBJ databases">
        <title>Tritrichomonas musculus Genome.</title>
        <authorList>
            <person name="Alves-Ferreira E."/>
            <person name="Grigg M."/>
            <person name="Lorenzi H."/>
            <person name="Galac M."/>
        </authorList>
    </citation>
    <scope>NUCLEOTIDE SEQUENCE [LARGE SCALE GENOMIC DNA]</scope>
    <source>
        <strain evidence="8 9">EAF2021</strain>
    </source>
</reference>
<accession>A0ABR2HFL9</accession>
<dbReference type="Gene3D" id="3.40.50.200">
    <property type="entry name" value="Peptidase S8/S53 domain"/>
    <property type="match status" value="2"/>
</dbReference>
<keyword evidence="6" id="KW-0812">Transmembrane</keyword>
<dbReference type="PRINTS" id="PR00723">
    <property type="entry name" value="SUBTILISIN"/>
</dbReference>
<comment type="caution">
    <text evidence="8">The sequence shown here is derived from an EMBL/GenBank/DDBJ whole genome shotgun (WGS) entry which is preliminary data.</text>
</comment>
<dbReference type="InterPro" id="IPR015500">
    <property type="entry name" value="Peptidase_S8_subtilisin-rel"/>
</dbReference>
<feature type="domain" description="Peptidase S8/S53" evidence="7">
    <location>
        <begin position="233"/>
        <end position="661"/>
    </location>
</feature>
<keyword evidence="4 5" id="KW-0720">Serine protease</keyword>
<gene>
    <name evidence="8" type="ORF">M9Y10_020821</name>
</gene>
<organism evidence="8 9">
    <name type="scientific">Tritrichomonas musculus</name>
    <dbReference type="NCBI Taxonomy" id="1915356"/>
    <lineage>
        <taxon>Eukaryota</taxon>
        <taxon>Metamonada</taxon>
        <taxon>Parabasalia</taxon>
        <taxon>Tritrichomonadida</taxon>
        <taxon>Tritrichomonadidae</taxon>
        <taxon>Tritrichomonas</taxon>
    </lineage>
</organism>
<dbReference type="InterPro" id="IPR036852">
    <property type="entry name" value="Peptidase_S8/S53_dom_sf"/>
</dbReference>
<evidence type="ECO:0000256" key="3">
    <source>
        <dbReference type="ARBA" id="ARBA00022801"/>
    </source>
</evidence>
<dbReference type="Proteomes" id="UP001470230">
    <property type="component" value="Unassembled WGS sequence"/>
</dbReference>
<evidence type="ECO:0000256" key="2">
    <source>
        <dbReference type="ARBA" id="ARBA00022670"/>
    </source>
</evidence>
<keyword evidence="6" id="KW-1133">Transmembrane helix</keyword>
<feature type="transmembrane region" description="Helical" evidence="6">
    <location>
        <begin position="997"/>
        <end position="1019"/>
    </location>
</feature>
<dbReference type="InterPro" id="IPR034058">
    <property type="entry name" value="TagA/B/C/D_pept_dom"/>
</dbReference>
<feature type="active site" description="Charge relay system" evidence="5">
    <location>
        <position position="288"/>
    </location>
</feature>
<dbReference type="InterPro" id="IPR051048">
    <property type="entry name" value="Peptidase_S8/S53_subtilisin"/>
</dbReference>
<evidence type="ECO:0000256" key="5">
    <source>
        <dbReference type="PROSITE-ProRule" id="PRU01240"/>
    </source>
</evidence>
<proteinExistence type="inferred from homology"/>
<evidence type="ECO:0000313" key="9">
    <source>
        <dbReference type="Proteomes" id="UP001470230"/>
    </source>
</evidence>
<evidence type="ECO:0000256" key="1">
    <source>
        <dbReference type="ARBA" id="ARBA00011073"/>
    </source>
</evidence>
<dbReference type="PROSITE" id="PS51892">
    <property type="entry name" value="SUBTILASE"/>
    <property type="match status" value="1"/>
</dbReference>
<dbReference type="PANTHER" id="PTHR43399">
    <property type="entry name" value="SUBTILISIN-RELATED"/>
    <property type="match status" value="1"/>
</dbReference>
<keyword evidence="9" id="KW-1185">Reference proteome</keyword>
<evidence type="ECO:0000256" key="6">
    <source>
        <dbReference type="SAM" id="Phobius"/>
    </source>
</evidence>
<keyword evidence="6" id="KW-0472">Membrane</keyword>
<dbReference type="PANTHER" id="PTHR43399:SF4">
    <property type="entry name" value="CELL WALL-ASSOCIATED PROTEASE"/>
    <property type="match status" value="1"/>
</dbReference>
<comment type="similarity">
    <text evidence="1 5">Belongs to the peptidase S8 family.</text>
</comment>
<dbReference type="EMBL" id="JAPFFF010000030">
    <property type="protein sequence ID" value="KAK8845893.1"/>
    <property type="molecule type" value="Genomic_DNA"/>
</dbReference>
<evidence type="ECO:0000256" key="4">
    <source>
        <dbReference type="ARBA" id="ARBA00022825"/>
    </source>
</evidence>
<dbReference type="InterPro" id="IPR000209">
    <property type="entry name" value="Peptidase_S8/S53_dom"/>
</dbReference>
<protein>
    <recommendedName>
        <fullName evidence="7">Peptidase S8/S53 domain-containing protein</fullName>
    </recommendedName>
</protein>
<dbReference type="CDD" id="cd04842">
    <property type="entry name" value="Peptidases_S8_Kp43_protease"/>
    <property type="match status" value="1"/>
</dbReference>
<dbReference type="InterPro" id="IPR022398">
    <property type="entry name" value="Peptidase_S8_His-AS"/>
</dbReference>
<dbReference type="Pfam" id="PF00082">
    <property type="entry name" value="Peptidase_S8"/>
    <property type="match status" value="1"/>
</dbReference>
<sequence>MIHIFFFLSFYDIDIGNDHFDYLGNTIYQIPQASLQSDYISDSWYFIQFPYLDKGNCKEKLIKENGLSLDSDSIITSRICLAFLSRENISTLQLYYKSKREKINIQFLKSSEKLHNTKNKLESSYIARFHDNFVPPQNLRGNLTKLSKDVYLYSTPRGSTENNLNEILAIPQLRSISPQERPQLLNRWNSGLTQKNEWPGGYDISNGNLNVTEILSKGDLRVNRYFNDRGLNGTGQTITIVDSGLDLTSPYFREKSDTLFEFEKVYPDRRKVVYYTCYGNDHDSRDMHGTHVAGIVSGNPTFSEEIELDKLSLYNGVAPGSKLAIVDITENDDTGTVVLNYPAILLGEVIGRVDSKIALCSWGTPSNAEQSYYFDMLAETNPNRLFVFAAGNNGPNYMTVTTPGDGKNVLTVGALDPLWTSHYETMRVYMVNMKHEVKALSIGKDLFYDVPNFLLRDVKTVTSLTDILNNGDKTVFVTDSPDFCDVLSKSDKIPTAVIFIGENFNEPSDTTFSFPIFTSNDTEILNYKTVTITVTLPSSEDNMFDLKVAQYSSRGPNYVGIQKPDVVAPGTNVYSADSTFVSSSSGTSNAAAYVAGSAALVYEYFERGFYPTGSEVSTNSFVPTSDLVRALIVASADPLPTTVENGKRRGSRTPDSLSGHGLVNLHNVVTFGRNMKVFKQVKVGSDEHFFMRFTLKKSEMNDMDLRICSAYKDSSSTNNYLALQTNIDMYLVLPNGTIVYGNHRPGDVEERFSTVERILIYNEELRELQKNSNNESDTYELHFVTGGGFSTLPHYGIFSLLISGPFVNSEDSVEDSIKLYETRNFLYEFEEPEDLRSDFKFYLSYKETCEFPSFGVKCQHNATEIPIGNQTLFEIPSSTAKLLYVNIPLNYTRMLLHLRREPSFNGRLALQFAINNIYEYGTNYPFIVSVNGGSSTIALGRSMFGANKFVGIRMSNMVGTDLKVSASMTYEEAIPAQTPTRSAEATIPKEVIVHLSVSYGLFALFLIPVIVFSILICCLRKKIKNGKKLTLILHEDNANDQENDDINDNLLKENAL</sequence>
<feature type="active site" description="Charge relay system" evidence="5">
    <location>
        <position position="588"/>
    </location>
</feature>
<feature type="active site" description="Charge relay system" evidence="5">
    <location>
        <position position="242"/>
    </location>
</feature>
<dbReference type="PROSITE" id="PS00137">
    <property type="entry name" value="SUBTILASE_HIS"/>
    <property type="match status" value="1"/>
</dbReference>
<keyword evidence="3 5" id="KW-0378">Hydrolase</keyword>
<dbReference type="SUPFAM" id="SSF52743">
    <property type="entry name" value="Subtilisin-like"/>
    <property type="match status" value="1"/>
</dbReference>